<gene>
    <name evidence="5" type="ORF">CTAYLR_001401</name>
</gene>
<dbReference type="PANTHER" id="PTHR45743:SF2">
    <property type="entry name" value="POTASSIUM CHANNEL AKT1"/>
    <property type="match status" value="1"/>
</dbReference>
<name>A0AAD7XLG8_9STRA</name>
<dbReference type="CDD" id="cd00038">
    <property type="entry name" value="CAP_ED"/>
    <property type="match status" value="1"/>
</dbReference>
<evidence type="ECO:0000256" key="3">
    <source>
        <dbReference type="SAM" id="Phobius"/>
    </source>
</evidence>
<evidence type="ECO:0000256" key="1">
    <source>
        <dbReference type="PROSITE-ProRule" id="PRU00023"/>
    </source>
</evidence>
<accession>A0AAD7XLG8</accession>
<dbReference type="Pfam" id="PF12796">
    <property type="entry name" value="Ank_2"/>
    <property type="match status" value="2"/>
</dbReference>
<dbReference type="Gene3D" id="1.25.40.20">
    <property type="entry name" value="Ankyrin repeat-containing domain"/>
    <property type="match status" value="2"/>
</dbReference>
<dbReference type="EMBL" id="JAQMWT010000523">
    <property type="protein sequence ID" value="KAJ8600390.1"/>
    <property type="molecule type" value="Genomic_DNA"/>
</dbReference>
<dbReference type="InterPro" id="IPR036770">
    <property type="entry name" value="Ankyrin_rpt-contain_sf"/>
</dbReference>
<feature type="domain" description="Cyclic nucleotide-binding" evidence="4">
    <location>
        <begin position="358"/>
        <end position="478"/>
    </location>
</feature>
<dbReference type="SUPFAM" id="SSF51206">
    <property type="entry name" value="cAMP-binding domain-like"/>
    <property type="match status" value="1"/>
</dbReference>
<sequence>MSQPAHESIYAIALMVTCMLAIFSLGPRLAFGRGNSLRDPMLEVLFWLQQASSVVFMIIYLPGAYVLHQTRRQEQRVHAEVQKRLKSSDSPLTARKASRIFQRVLETGVPRSLELHHPMHLWVQVGAACILPIACDMLSLVRKWRRIKWVGCLRLLHLCGFRRLFSVLEANLVIPHYVPPMLRNVLLLTFVTHHAACGLWLTARARDFSATSWVGYHRPDIIDSSANTQYVTSCYFAVATLSTVGYGDIYPVNISECTFVMTYVFINIFLLANIVGDISALAAMKDTDLAAKRNRISRFERMLDRERISADVASATLEYLRLGLSMPDVEIDMNSLPASVRVRIREERFGVILRSLPLFRGLSARFIGRCVARVVEDAYVKDQDLVRRGDMASRLCVIVDGIASIEMVPDQGADEGTGRGTLSTTDDSLSWRADDDSRSCSVALLQPGAVFGAESFVCKMHEPWTVVGRTLLRVISLDENDSRDFEQSFPTDWFRLRRNLHESIVQMRDATQQLADSLNLSNAETAPTNHVKLSKLNMSLELPSTLKYPSCMGTFSQIAAEVASNIVRVTDKASHSLASTFCHYASAGDDFELRHLLATVSIKDVGADYDGRTPLHLSAACGHVDCTRTLIEAGAPTSPCDRFGRTPLVEAVRAGHAEVIAFLRAHGGKLSLPEHELGQILCHAAHEGDIVLIRNFLDAGANPNAVDYDNRSALMLAASAGNVAICRYLLERGADPLAKDRWGHVAADEAVSNGHTGALYDLLVDKANWRVENGCDDENSYASSWRQWRRRRRR</sequence>
<keyword evidence="6" id="KW-1185">Reference proteome</keyword>
<dbReference type="SUPFAM" id="SSF81324">
    <property type="entry name" value="Voltage-gated potassium channels"/>
    <property type="match status" value="1"/>
</dbReference>
<dbReference type="InterPro" id="IPR013099">
    <property type="entry name" value="K_chnl_dom"/>
</dbReference>
<organism evidence="5 6">
    <name type="scientific">Chrysophaeum taylorii</name>
    <dbReference type="NCBI Taxonomy" id="2483200"/>
    <lineage>
        <taxon>Eukaryota</taxon>
        <taxon>Sar</taxon>
        <taxon>Stramenopiles</taxon>
        <taxon>Ochrophyta</taxon>
        <taxon>Pelagophyceae</taxon>
        <taxon>Pelagomonadales</taxon>
        <taxon>Pelagomonadaceae</taxon>
        <taxon>Chrysophaeum</taxon>
    </lineage>
</organism>
<feature type="repeat" description="ANK" evidence="1">
    <location>
        <begin position="709"/>
        <end position="741"/>
    </location>
</feature>
<protein>
    <recommendedName>
        <fullName evidence="4">Cyclic nucleotide-binding domain-containing protein</fullName>
    </recommendedName>
</protein>
<dbReference type="PANTHER" id="PTHR45743">
    <property type="entry name" value="POTASSIUM CHANNEL AKT1"/>
    <property type="match status" value="1"/>
</dbReference>
<dbReference type="InterPro" id="IPR000595">
    <property type="entry name" value="cNMP-bd_dom"/>
</dbReference>
<evidence type="ECO:0000313" key="5">
    <source>
        <dbReference type="EMBL" id="KAJ8600390.1"/>
    </source>
</evidence>
<dbReference type="PROSITE" id="PS50088">
    <property type="entry name" value="ANK_REPEAT"/>
    <property type="match status" value="3"/>
</dbReference>
<dbReference type="InterPro" id="IPR002110">
    <property type="entry name" value="Ankyrin_rpt"/>
</dbReference>
<feature type="transmembrane region" description="Helical" evidence="3">
    <location>
        <begin position="260"/>
        <end position="283"/>
    </location>
</feature>
<feature type="repeat" description="ANK" evidence="1">
    <location>
        <begin position="610"/>
        <end position="642"/>
    </location>
</feature>
<dbReference type="SMART" id="SM00248">
    <property type="entry name" value="ANK"/>
    <property type="match status" value="4"/>
</dbReference>
<feature type="transmembrane region" description="Helical" evidence="3">
    <location>
        <begin position="46"/>
        <end position="67"/>
    </location>
</feature>
<dbReference type="GO" id="GO:0005249">
    <property type="term" value="F:voltage-gated potassium channel activity"/>
    <property type="evidence" value="ECO:0007669"/>
    <property type="project" value="InterPro"/>
</dbReference>
<keyword evidence="3" id="KW-0812">Transmembrane</keyword>
<dbReference type="PRINTS" id="PR01415">
    <property type="entry name" value="ANKYRIN"/>
</dbReference>
<dbReference type="InterPro" id="IPR014710">
    <property type="entry name" value="RmlC-like_jellyroll"/>
</dbReference>
<evidence type="ECO:0000256" key="2">
    <source>
        <dbReference type="SAM" id="MobiDB-lite"/>
    </source>
</evidence>
<dbReference type="PROSITE" id="PS50042">
    <property type="entry name" value="CNMP_BINDING_3"/>
    <property type="match status" value="1"/>
</dbReference>
<feature type="region of interest" description="Disordered" evidence="2">
    <location>
        <begin position="410"/>
        <end position="429"/>
    </location>
</feature>
<dbReference type="Gene3D" id="2.60.120.10">
    <property type="entry name" value="Jelly Rolls"/>
    <property type="match status" value="1"/>
</dbReference>
<feature type="repeat" description="ANK" evidence="1">
    <location>
        <begin position="643"/>
        <end position="675"/>
    </location>
</feature>
<evidence type="ECO:0000259" key="4">
    <source>
        <dbReference type="PROSITE" id="PS50042"/>
    </source>
</evidence>
<dbReference type="Proteomes" id="UP001230188">
    <property type="component" value="Unassembled WGS sequence"/>
</dbReference>
<dbReference type="InterPro" id="IPR045319">
    <property type="entry name" value="KAT/AKT"/>
</dbReference>
<dbReference type="SUPFAM" id="SSF48403">
    <property type="entry name" value="Ankyrin repeat"/>
    <property type="match status" value="1"/>
</dbReference>
<keyword evidence="3" id="KW-1133">Transmembrane helix</keyword>
<dbReference type="Pfam" id="PF07885">
    <property type="entry name" value="Ion_trans_2"/>
    <property type="match status" value="1"/>
</dbReference>
<reference evidence="5" key="1">
    <citation type="submission" date="2023-01" db="EMBL/GenBank/DDBJ databases">
        <title>Metagenome sequencing of chrysophaentin producing Chrysophaeum taylorii.</title>
        <authorList>
            <person name="Davison J."/>
            <person name="Bewley C."/>
        </authorList>
    </citation>
    <scope>NUCLEOTIDE SEQUENCE</scope>
    <source>
        <strain evidence="5">NIES-1699</strain>
    </source>
</reference>
<dbReference type="InterPro" id="IPR018490">
    <property type="entry name" value="cNMP-bd_dom_sf"/>
</dbReference>
<dbReference type="PROSITE" id="PS50297">
    <property type="entry name" value="ANK_REP_REGION"/>
    <property type="match status" value="2"/>
</dbReference>
<dbReference type="AlphaFoldDB" id="A0AAD7XLG8"/>
<dbReference type="Gene3D" id="1.10.287.70">
    <property type="match status" value="1"/>
</dbReference>
<proteinExistence type="predicted"/>
<comment type="caution">
    <text evidence="5">The sequence shown here is derived from an EMBL/GenBank/DDBJ whole genome shotgun (WGS) entry which is preliminary data.</text>
</comment>
<evidence type="ECO:0000313" key="6">
    <source>
        <dbReference type="Proteomes" id="UP001230188"/>
    </source>
</evidence>
<keyword evidence="3" id="KW-0472">Membrane</keyword>
<keyword evidence="1" id="KW-0040">ANK repeat</keyword>
<feature type="transmembrane region" description="Helical" evidence="3">
    <location>
        <begin position="9"/>
        <end position="26"/>
    </location>
</feature>